<dbReference type="PANTHER" id="PTHR47478:SF1">
    <property type="entry name" value="PYRIMIDINE 5'-NUCLEOTIDASE YJJG"/>
    <property type="match status" value="1"/>
</dbReference>
<dbReference type="InterPro" id="IPR006439">
    <property type="entry name" value="HAD-SF_hydro_IA"/>
</dbReference>
<name>A0A2T0M852_9FLAO</name>
<sequence>MFEGVEDIFFDLDHTLWDFELNSALTFKKILVENEVDVEITSFLEVYRPINLSYWKVYRENRISKEDLRYNRLKETFDALGYEASDELIFILSERYINYLSTFGNLIPNARQVLEYLAPKYNLHIITNGFRETQRSKIRNSNIQHFFNEIIDSETAGVKKPHPQIFEAALKLADTSAKRSLMIGDNREADIMGAQALGMQALHFNFHNEPKHQLCRIINNLDEIKNLL</sequence>
<dbReference type="PANTHER" id="PTHR47478">
    <property type="match status" value="1"/>
</dbReference>
<dbReference type="InterPro" id="IPR041492">
    <property type="entry name" value="HAD_2"/>
</dbReference>
<evidence type="ECO:0000313" key="1">
    <source>
        <dbReference type="EMBL" id="PRX53684.1"/>
    </source>
</evidence>
<dbReference type="InterPro" id="IPR011951">
    <property type="entry name" value="HAD-SF_hydro_IA_YjjG/PynA"/>
</dbReference>
<evidence type="ECO:0000313" key="2">
    <source>
        <dbReference type="Proteomes" id="UP000237640"/>
    </source>
</evidence>
<keyword evidence="1" id="KW-0378">Hydrolase</keyword>
<dbReference type="Gene3D" id="1.10.150.240">
    <property type="entry name" value="Putative phosphatase, domain 2"/>
    <property type="match status" value="1"/>
</dbReference>
<dbReference type="InterPro" id="IPR052550">
    <property type="entry name" value="Pyrimidine_5'-ntase_YjjG"/>
</dbReference>
<dbReference type="GO" id="GO:0008253">
    <property type="term" value="F:5'-nucleotidase activity"/>
    <property type="evidence" value="ECO:0007669"/>
    <property type="project" value="InterPro"/>
</dbReference>
<gene>
    <name evidence="1" type="ORF">CLV81_2071</name>
</gene>
<protein>
    <submittedName>
        <fullName evidence="1">Putative hydrolase of the HAD superfamily</fullName>
    </submittedName>
</protein>
<dbReference type="RefSeq" id="WP_106145038.1">
    <property type="nucleotide sequence ID" value="NZ_PVYX01000002.1"/>
</dbReference>
<dbReference type="OrthoDB" id="9802350at2"/>
<proteinExistence type="predicted"/>
<dbReference type="Proteomes" id="UP000237640">
    <property type="component" value="Unassembled WGS sequence"/>
</dbReference>
<comment type="caution">
    <text evidence="1">The sequence shown here is derived from an EMBL/GenBank/DDBJ whole genome shotgun (WGS) entry which is preliminary data.</text>
</comment>
<dbReference type="AlphaFoldDB" id="A0A2T0M852"/>
<keyword evidence="2" id="KW-1185">Reference proteome</keyword>
<dbReference type="InterPro" id="IPR023214">
    <property type="entry name" value="HAD_sf"/>
</dbReference>
<accession>A0A2T0M852</accession>
<dbReference type="NCBIfam" id="TIGR01549">
    <property type="entry name" value="HAD-SF-IA-v1"/>
    <property type="match status" value="1"/>
</dbReference>
<reference evidence="1 2" key="1">
    <citation type="submission" date="2018-03" db="EMBL/GenBank/DDBJ databases">
        <title>Genomic Encyclopedia of Archaeal and Bacterial Type Strains, Phase II (KMG-II): from individual species to whole genera.</title>
        <authorList>
            <person name="Goeker M."/>
        </authorList>
    </citation>
    <scope>NUCLEOTIDE SEQUENCE [LARGE SCALE GENOMIC DNA]</scope>
    <source>
        <strain evidence="1 2">DSM 25027</strain>
    </source>
</reference>
<dbReference type="SFLD" id="SFLDG01129">
    <property type="entry name" value="C1.5:_HAD__Beta-PGM__Phosphata"/>
    <property type="match status" value="1"/>
</dbReference>
<dbReference type="InterPro" id="IPR036412">
    <property type="entry name" value="HAD-like_sf"/>
</dbReference>
<dbReference type="Pfam" id="PF13419">
    <property type="entry name" value="HAD_2"/>
    <property type="match status" value="1"/>
</dbReference>
<dbReference type="SFLD" id="SFLDS00003">
    <property type="entry name" value="Haloacid_Dehalogenase"/>
    <property type="match status" value="1"/>
</dbReference>
<organism evidence="1 2">
    <name type="scientific">Flagellimonas meridianipacifica</name>
    <dbReference type="NCBI Taxonomy" id="1080225"/>
    <lineage>
        <taxon>Bacteria</taxon>
        <taxon>Pseudomonadati</taxon>
        <taxon>Bacteroidota</taxon>
        <taxon>Flavobacteriia</taxon>
        <taxon>Flavobacteriales</taxon>
        <taxon>Flavobacteriaceae</taxon>
        <taxon>Flagellimonas</taxon>
    </lineage>
</organism>
<dbReference type="SUPFAM" id="SSF56784">
    <property type="entry name" value="HAD-like"/>
    <property type="match status" value="1"/>
</dbReference>
<dbReference type="EMBL" id="PVYX01000002">
    <property type="protein sequence ID" value="PRX53684.1"/>
    <property type="molecule type" value="Genomic_DNA"/>
</dbReference>
<dbReference type="Gene3D" id="3.40.50.1000">
    <property type="entry name" value="HAD superfamily/HAD-like"/>
    <property type="match status" value="1"/>
</dbReference>
<dbReference type="InterPro" id="IPR023198">
    <property type="entry name" value="PGP-like_dom2"/>
</dbReference>
<dbReference type="NCBIfam" id="TIGR02254">
    <property type="entry name" value="YjjG_YfnB"/>
    <property type="match status" value="1"/>
</dbReference>